<dbReference type="GO" id="GO:0005886">
    <property type="term" value="C:plasma membrane"/>
    <property type="evidence" value="ECO:0007669"/>
    <property type="project" value="InterPro"/>
</dbReference>
<keyword evidence="3" id="KW-1185">Reference proteome</keyword>
<protein>
    <submittedName>
        <fullName evidence="2">Actin cortical patch SUR7/pH-response regulator pali</fullName>
    </submittedName>
</protein>
<evidence type="ECO:0000313" key="2">
    <source>
        <dbReference type="EMBL" id="KAK3367301.1"/>
    </source>
</evidence>
<feature type="transmembrane region" description="Helical" evidence="1">
    <location>
        <begin position="249"/>
        <end position="274"/>
    </location>
</feature>
<keyword evidence="1" id="KW-0812">Transmembrane</keyword>
<dbReference type="PANTHER" id="PTHR28019">
    <property type="entry name" value="CELL MEMBRANE PROTEIN YLR413W-RELATED"/>
    <property type="match status" value="1"/>
</dbReference>
<dbReference type="InterPro" id="IPR009571">
    <property type="entry name" value="SUR7/Rim9-like_fungi"/>
</dbReference>
<proteinExistence type="predicted"/>
<evidence type="ECO:0000256" key="1">
    <source>
        <dbReference type="SAM" id="Phobius"/>
    </source>
</evidence>
<dbReference type="AlphaFoldDB" id="A0AAE0N1D3"/>
<dbReference type="GO" id="GO:0051285">
    <property type="term" value="C:cell cortex of cell tip"/>
    <property type="evidence" value="ECO:0007669"/>
    <property type="project" value="TreeGrafter"/>
</dbReference>
<gene>
    <name evidence="2" type="ORF">B0T24DRAFT_535201</name>
</gene>
<comment type="caution">
    <text evidence="2">The sequence shown here is derived from an EMBL/GenBank/DDBJ whole genome shotgun (WGS) entry which is preliminary data.</text>
</comment>
<evidence type="ECO:0000313" key="3">
    <source>
        <dbReference type="Proteomes" id="UP001287356"/>
    </source>
</evidence>
<dbReference type="PANTHER" id="PTHR28019:SF7">
    <property type="entry name" value="SUR7 PROTEIN"/>
    <property type="match status" value="1"/>
</dbReference>
<sequence>MRTRAVHTTTHEQVSRTVHTTLERVSRIRITVGIPIAVVSLVLTVLALIAGMSPGFMEDYHILLLNTSTLGHTPTSTRGNGPSPTSCGPFGGSLNKICASATAAVGSAVSSGLAELSDIENEIADKVAKKLGIQQWYSLHAMDICEGTFTPNATTAGADYNVTSCTQLSDSAPFNISALLDHGLDSLHLNLARLNLTVDLQNELDRIPSLFQGLAGLYILAVVFSGLSLLLCIVWFFRPTCGVSWADAGVALLGSVVLFIGNIFIVIVVSGDLADKVNNFGKHVGLSVSVGQKFVTITWIAFAIMAVMALYWAYKSHQDMKARQVVPQVKHWGAYF</sequence>
<dbReference type="InterPro" id="IPR052413">
    <property type="entry name" value="SUR7_domain"/>
</dbReference>
<name>A0AAE0N1D3_9PEZI</name>
<reference evidence="2" key="1">
    <citation type="journal article" date="2023" name="Mol. Phylogenet. Evol.">
        <title>Genome-scale phylogeny and comparative genomics of the fungal order Sordariales.</title>
        <authorList>
            <person name="Hensen N."/>
            <person name="Bonometti L."/>
            <person name="Westerberg I."/>
            <person name="Brannstrom I.O."/>
            <person name="Guillou S."/>
            <person name="Cros-Aarteil S."/>
            <person name="Calhoun S."/>
            <person name="Haridas S."/>
            <person name="Kuo A."/>
            <person name="Mondo S."/>
            <person name="Pangilinan J."/>
            <person name="Riley R."/>
            <person name="LaButti K."/>
            <person name="Andreopoulos B."/>
            <person name="Lipzen A."/>
            <person name="Chen C."/>
            <person name="Yan M."/>
            <person name="Daum C."/>
            <person name="Ng V."/>
            <person name="Clum A."/>
            <person name="Steindorff A."/>
            <person name="Ohm R.A."/>
            <person name="Martin F."/>
            <person name="Silar P."/>
            <person name="Natvig D.O."/>
            <person name="Lalanne C."/>
            <person name="Gautier V."/>
            <person name="Ament-Velasquez S.L."/>
            <person name="Kruys A."/>
            <person name="Hutchinson M.I."/>
            <person name="Powell A.J."/>
            <person name="Barry K."/>
            <person name="Miller A.N."/>
            <person name="Grigoriev I.V."/>
            <person name="Debuchy R."/>
            <person name="Gladieux P."/>
            <person name="Hiltunen Thoren M."/>
            <person name="Johannesson H."/>
        </authorList>
    </citation>
    <scope>NUCLEOTIDE SEQUENCE</scope>
    <source>
        <strain evidence="2">CBS 958.72</strain>
    </source>
</reference>
<feature type="transmembrane region" description="Helical" evidence="1">
    <location>
        <begin position="30"/>
        <end position="50"/>
    </location>
</feature>
<dbReference type="EMBL" id="JAULSN010000007">
    <property type="protein sequence ID" value="KAK3367301.1"/>
    <property type="molecule type" value="Genomic_DNA"/>
</dbReference>
<feature type="transmembrane region" description="Helical" evidence="1">
    <location>
        <begin position="294"/>
        <end position="314"/>
    </location>
</feature>
<dbReference type="Pfam" id="PF06687">
    <property type="entry name" value="SUR7"/>
    <property type="match status" value="1"/>
</dbReference>
<keyword evidence="1" id="KW-0472">Membrane</keyword>
<feature type="transmembrane region" description="Helical" evidence="1">
    <location>
        <begin position="215"/>
        <end position="237"/>
    </location>
</feature>
<dbReference type="Proteomes" id="UP001287356">
    <property type="component" value="Unassembled WGS sequence"/>
</dbReference>
<organism evidence="2 3">
    <name type="scientific">Lasiosphaeria ovina</name>
    <dbReference type="NCBI Taxonomy" id="92902"/>
    <lineage>
        <taxon>Eukaryota</taxon>
        <taxon>Fungi</taxon>
        <taxon>Dikarya</taxon>
        <taxon>Ascomycota</taxon>
        <taxon>Pezizomycotina</taxon>
        <taxon>Sordariomycetes</taxon>
        <taxon>Sordariomycetidae</taxon>
        <taxon>Sordariales</taxon>
        <taxon>Lasiosphaeriaceae</taxon>
        <taxon>Lasiosphaeria</taxon>
    </lineage>
</organism>
<reference evidence="2" key="2">
    <citation type="submission" date="2023-06" db="EMBL/GenBank/DDBJ databases">
        <authorList>
            <consortium name="Lawrence Berkeley National Laboratory"/>
            <person name="Haridas S."/>
            <person name="Hensen N."/>
            <person name="Bonometti L."/>
            <person name="Westerberg I."/>
            <person name="Brannstrom I.O."/>
            <person name="Guillou S."/>
            <person name="Cros-Aarteil S."/>
            <person name="Calhoun S."/>
            <person name="Kuo A."/>
            <person name="Mondo S."/>
            <person name="Pangilinan J."/>
            <person name="Riley R."/>
            <person name="Labutti K."/>
            <person name="Andreopoulos B."/>
            <person name="Lipzen A."/>
            <person name="Chen C."/>
            <person name="Yanf M."/>
            <person name="Daum C."/>
            <person name="Ng V."/>
            <person name="Clum A."/>
            <person name="Steindorff A."/>
            <person name="Ohm R."/>
            <person name="Martin F."/>
            <person name="Silar P."/>
            <person name="Natvig D."/>
            <person name="Lalanne C."/>
            <person name="Gautier V."/>
            <person name="Ament-Velasquez S.L."/>
            <person name="Kruys A."/>
            <person name="Hutchinson M.I."/>
            <person name="Powell A.J."/>
            <person name="Barry K."/>
            <person name="Miller A.N."/>
            <person name="Grigoriev I.V."/>
            <person name="Debuchy R."/>
            <person name="Gladieux P."/>
            <person name="Thoren M.H."/>
            <person name="Johannesson H."/>
        </authorList>
    </citation>
    <scope>NUCLEOTIDE SEQUENCE</scope>
    <source>
        <strain evidence="2">CBS 958.72</strain>
    </source>
</reference>
<accession>A0AAE0N1D3</accession>
<keyword evidence="1" id="KW-1133">Transmembrane helix</keyword>
<dbReference type="GO" id="GO:0031505">
    <property type="term" value="P:fungal-type cell wall organization"/>
    <property type="evidence" value="ECO:0007669"/>
    <property type="project" value="TreeGrafter"/>
</dbReference>